<keyword evidence="2" id="KW-1185">Reference proteome</keyword>
<dbReference type="AlphaFoldDB" id="A0A4Z1FH69"/>
<evidence type="ECO:0008006" key="3">
    <source>
        <dbReference type="Google" id="ProtNLM"/>
    </source>
</evidence>
<protein>
    <recommendedName>
        <fullName evidence="3">F-box domain-containing protein</fullName>
    </recommendedName>
</protein>
<dbReference type="InterPro" id="IPR038883">
    <property type="entry name" value="AN11006-like"/>
</dbReference>
<reference evidence="1 2" key="1">
    <citation type="submission" date="2017-12" db="EMBL/GenBank/DDBJ databases">
        <title>Comparative genomics of Botrytis spp.</title>
        <authorList>
            <person name="Valero-Jimenez C.A."/>
            <person name="Tapia P."/>
            <person name="Veloso J."/>
            <person name="Silva-Moreno E."/>
            <person name="Staats M."/>
            <person name="Valdes J.H."/>
            <person name="Van Kan J.A.L."/>
        </authorList>
    </citation>
    <scope>NUCLEOTIDE SEQUENCE [LARGE SCALE GENOMIC DNA]</scope>
    <source>
        <strain evidence="1 2">Bp0003</strain>
    </source>
</reference>
<dbReference type="EMBL" id="PQXI01000109">
    <property type="protein sequence ID" value="TGO24184.1"/>
    <property type="molecule type" value="Genomic_DNA"/>
</dbReference>
<comment type="caution">
    <text evidence="1">The sequence shown here is derived from an EMBL/GenBank/DDBJ whole genome shotgun (WGS) entry which is preliminary data.</text>
</comment>
<evidence type="ECO:0000313" key="2">
    <source>
        <dbReference type="Proteomes" id="UP000297910"/>
    </source>
</evidence>
<dbReference type="PANTHER" id="PTHR42085:SF2">
    <property type="entry name" value="F-BOX DOMAIN-CONTAINING PROTEIN"/>
    <property type="match status" value="1"/>
</dbReference>
<proteinExistence type="predicted"/>
<organism evidence="1 2">
    <name type="scientific">Botrytis paeoniae</name>
    <dbReference type="NCBI Taxonomy" id="278948"/>
    <lineage>
        <taxon>Eukaryota</taxon>
        <taxon>Fungi</taxon>
        <taxon>Dikarya</taxon>
        <taxon>Ascomycota</taxon>
        <taxon>Pezizomycotina</taxon>
        <taxon>Leotiomycetes</taxon>
        <taxon>Helotiales</taxon>
        <taxon>Sclerotiniaceae</taxon>
        <taxon>Botrytis</taxon>
    </lineage>
</organism>
<name>A0A4Z1FH69_9HELO</name>
<dbReference type="Proteomes" id="UP000297910">
    <property type="component" value="Unassembled WGS sequence"/>
</dbReference>
<gene>
    <name evidence="1" type="ORF">BPAE_0109g00120</name>
</gene>
<sequence>MSKPPTLLTLPAEMRHKILYYALCHQKLLESFISNRIIVTKLLGLKGPDGRRLPPDKREHFYGTEIMSSLFIVCRLMHAELEEILFTRFVFHLRLTSAREFIDTISPRACALIREIEVVVIFDLSRDESPTQEVMSYLKEKFPVLRKVDVTVVFVKAPFNGGLAKRRINGFADRIVEFVMCFAEGMEVVVSGRDAWLCKKEIMDVCSDRMEELMITFRDISIMIVGLKKLVGDARLRSTSFRCSINSDFGNRFPSNSYMVTYLCQGFKLVMTVLPSYIV</sequence>
<accession>A0A4Z1FH69</accession>
<evidence type="ECO:0000313" key="1">
    <source>
        <dbReference type="EMBL" id="TGO24184.1"/>
    </source>
</evidence>
<dbReference type="PANTHER" id="PTHR42085">
    <property type="entry name" value="F-BOX DOMAIN-CONTAINING PROTEIN"/>
    <property type="match status" value="1"/>
</dbReference>